<feature type="transmembrane region" description="Helical" evidence="7">
    <location>
        <begin position="189"/>
        <end position="209"/>
    </location>
</feature>
<evidence type="ECO:0000256" key="5">
    <source>
        <dbReference type="ARBA" id="ARBA00022989"/>
    </source>
</evidence>
<reference evidence="8 9" key="1">
    <citation type="submission" date="2024-03" db="EMBL/GenBank/DDBJ databases">
        <title>Novel species of the genus Variovorax.</title>
        <authorList>
            <person name="Liu Q."/>
            <person name="Xin Y.-H."/>
        </authorList>
    </citation>
    <scope>NUCLEOTIDE SEQUENCE [LARGE SCALE GENOMIC DNA]</scope>
    <source>
        <strain evidence="8 9">KACC 18501</strain>
    </source>
</reference>
<dbReference type="EMBL" id="JBBKZV010000041">
    <property type="protein sequence ID" value="MEJ8826784.1"/>
    <property type="molecule type" value="Genomic_DNA"/>
</dbReference>
<dbReference type="InterPro" id="IPR002771">
    <property type="entry name" value="Multi_antbiot-R_MarC"/>
</dbReference>
<evidence type="ECO:0000256" key="6">
    <source>
        <dbReference type="ARBA" id="ARBA00023136"/>
    </source>
</evidence>
<keyword evidence="5 7" id="KW-1133">Transmembrane helix</keyword>
<feature type="transmembrane region" description="Helical" evidence="7">
    <location>
        <begin position="161"/>
        <end position="182"/>
    </location>
</feature>
<keyword evidence="4 7" id="KW-0812">Transmembrane</keyword>
<feature type="transmembrane region" description="Helical" evidence="7">
    <location>
        <begin position="83"/>
        <end position="101"/>
    </location>
</feature>
<dbReference type="PANTHER" id="PTHR33508:SF1">
    <property type="entry name" value="UPF0056 MEMBRANE PROTEIN YHCE"/>
    <property type="match status" value="1"/>
</dbReference>
<evidence type="ECO:0000256" key="4">
    <source>
        <dbReference type="ARBA" id="ARBA00022692"/>
    </source>
</evidence>
<dbReference type="PANTHER" id="PTHR33508">
    <property type="entry name" value="UPF0056 MEMBRANE PROTEIN YHCE"/>
    <property type="match status" value="1"/>
</dbReference>
<keyword evidence="6 7" id="KW-0472">Membrane</keyword>
<name>A0ABU8W9S0_9BURK</name>
<proteinExistence type="inferred from homology"/>
<comment type="subcellular location">
    <subcellularLocation>
        <location evidence="1 7">Cell membrane</location>
        <topology evidence="1 7">Multi-pass membrane protein</topology>
    </subcellularLocation>
</comment>
<gene>
    <name evidence="8" type="ORF">WKW80_33055</name>
</gene>
<accession>A0ABU8W9S0</accession>
<dbReference type="Proteomes" id="UP001363010">
    <property type="component" value="Unassembled WGS sequence"/>
</dbReference>
<evidence type="ECO:0000256" key="1">
    <source>
        <dbReference type="ARBA" id="ARBA00004651"/>
    </source>
</evidence>
<comment type="similarity">
    <text evidence="2 7">Belongs to the UPF0056 (MarC) family.</text>
</comment>
<keyword evidence="3" id="KW-1003">Cell membrane</keyword>
<feature type="transmembrane region" description="Helical" evidence="7">
    <location>
        <begin position="20"/>
        <end position="39"/>
    </location>
</feature>
<feature type="transmembrane region" description="Helical" evidence="7">
    <location>
        <begin position="113"/>
        <end position="133"/>
    </location>
</feature>
<evidence type="ECO:0000313" key="9">
    <source>
        <dbReference type="Proteomes" id="UP001363010"/>
    </source>
</evidence>
<dbReference type="Pfam" id="PF01914">
    <property type="entry name" value="MarC"/>
    <property type="match status" value="1"/>
</dbReference>
<evidence type="ECO:0000256" key="3">
    <source>
        <dbReference type="ARBA" id="ARBA00022475"/>
    </source>
</evidence>
<comment type="caution">
    <text evidence="8">The sequence shown here is derived from an EMBL/GenBank/DDBJ whole genome shotgun (WGS) entry which is preliminary data.</text>
</comment>
<keyword evidence="9" id="KW-1185">Reference proteome</keyword>
<evidence type="ECO:0000313" key="8">
    <source>
        <dbReference type="EMBL" id="MEJ8826784.1"/>
    </source>
</evidence>
<comment type="caution">
    <text evidence="7">Lacks conserved residue(s) required for the propagation of feature annotation.</text>
</comment>
<protein>
    <recommendedName>
        <fullName evidence="7">UPF0056 membrane protein</fullName>
    </recommendedName>
</protein>
<evidence type="ECO:0000256" key="7">
    <source>
        <dbReference type="RuleBase" id="RU362048"/>
    </source>
</evidence>
<feature type="transmembrane region" description="Helical" evidence="7">
    <location>
        <begin position="51"/>
        <end position="71"/>
    </location>
</feature>
<evidence type="ECO:0000256" key="2">
    <source>
        <dbReference type="ARBA" id="ARBA00009784"/>
    </source>
</evidence>
<feature type="transmembrane region" description="Helical" evidence="7">
    <location>
        <begin position="215"/>
        <end position="236"/>
    </location>
</feature>
<dbReference type="RefSeq" id="WP_340367819.1">
    <property type="nucleotide sequence ID" value="NZ_JBBKZV010000041.1"/>
</dbReference>
<sequence length="249" mass="26231">MKPANPPSSGTLLRSAMLSVGFFCLVGAGAALAADVIATQAQTKRFPARQVFTFLFLMLGPIKIIGPFAMVTKGADAVLTRRIALWATLFSSLALLVAAFLGEGILSSYGIPLPVLSLAAGLILFLVALTNILQQFHPPAHHDDDGQPVAMPTLKTALTPLAFPAIVTPYGIAALVVFLALSPDIRSRLLIGAVMLAIMLVNLFFMLMTRLMLPVLSVLMPILGAVLGIVQVALGLQIINNSLRALGLP</sequence>
<organism evidence="8 9">
    <name type="scientific">Variovorax humicola</name>
    <dbReference type="NCBI Taxonomy" id="1769758"/>
    <lineage>
        <taxon>Bacteria</taxon>
        <taxon>Pseudomonadati</taxon>
        <taxon>Pseudomonadota</taxon>
        <taxon>Betaproteobacteria</taxon>
        <taxon>Burkholderiales</taxon>
        <taxon>Comamonadaceae</taxon>
        <taxon>Variovorax</taxon>
    </lineage>
</organism>